<keyword evidence="3" id="KW-1185">Reference proteome</keyword>
<dbReference type="EMBL" id="CP051680">
    <property type="protein sequence ID" value="QJD84947.1"/>
    <property type="molecule type" value="Genomic_DNA"/>
</dbReference>
<dbReference type="Gene3D" id="3.90.1570.10">
    <property type="entry name" value="tt1808, chain A"/>
    <property type="match status" value="1"/>
</dbReference>
<evidence type="ECO:0000313" key="2">
    <source>
        <dbReference type="EMBL" id="QJD84947.1"/>
    </source>
</evidence>
<keyword evidence="2" id="KW-0378">Hydrolase</keyword>
<dbReference type="Pfam" id="PF05685">
    <property type="entry name" value="Uma2"/>
    <property type="match status" value="1"/>
</dbReference>
<accession>A0A7Z2VKW8</accession>
<dbReference type="InterPro" id="IPR011335">
    <property type="entry name" value="Restrct_endonuc-II-like"/>
</dbReference>
<feature type="domain" description="Putative restriction endonuclease" evidence="1">
    <location>
        <begin position="19"/>
        <end position="178"/>
    </location>
</feature>
<dbReference type="InterPro" id="IPR008538">
    <property type="entry name" value="Uma2"/>
</dbReference>
<evidence type="ECO:0000313" key="3">
    <source>
        <dbReference type="Proteomes" id="UP000502248"/>
    </source>
</evidence>
<dbReference type="KEGG" id="cheb:HH215_18345"/>
<evidence type="ECO:0000259" key="1">
    <source>
        <dbReference type="Pfam" id="PF05685"/>
    </source>
</evidence>
<dbReference type="Proteomes" id="UP000502248">
    <property type="component" value="Chromosome"/>
</dbReference>
<dbReference type="CDD" id="cd06260">
    <property type="entry name" value="DUF820-like"/>
    <property type="match status" value="1"/>
</dbReference>
<proteinExistence type="predicted"/>
<dbReference type="InterPro" id="IPR012296">
    <property type="entry name" value="Nuclease_put_TT1808"/>
</dbReference>
<dbReference type="RefSeq" id="WP_169281223.1">
    <property type="nucleotide sequence ID" value="NZ_CP051680.1"/>
</dbReference>
<protein>
    <submittedName>
        <fullName evidence="2">Uma2 family endonuclease</fullName>
    </submittedName>
</protein>
<organism evidence="2 3">
    <name type="scientific">Cohnella herbarum</name>
    <dbReference type="NCBI Taxonomy" id="2728023"/>
    <lineage>
        <taxon>Bacteria</taxon>
        <taxon>Bacillati</taxon>
        <taxon>Bacillota</taxon>
        <taxon>Bacilli</taxon>
        <taxon>Bacillales</taxon>
        <taxon>Paenibacillaceae</taxon>
        <taxon>Cohnella</taxon>
    </lineage>
</organism>
<dbReference type="PANTHER" id="PTHR34107:SF4">
    <property type="entry name" value="SLL1222 PROTEIN"/>
    <property type="match status" value="1"/>
</dbReference>
<keyword evidence="2" id="KW-0255">Endonuclease</keyword>
<sequence>MDKEKKAADRIKEQSVTYEMYAAMPDDGHRYEIFDGKLEMMSPGATASHQTISGTLFFMLMQSCKSDYLIFHPPFDVILSKTNVLQPDMMMIHRSRLHLVTERGIEGAPDMVVEIISPGSRKKDRGVKMETYAKFGVQEYWVIDSDTRTLEQFQLVEENYELIQLFDGDDRVISDKLPCVSFEVSEIFAEVMRGQ</sequence>
<dbReference type="SUPFAM" id="SSF52980">
    <property type="entry name" value="Restriction endonuclease-like"/>
    <property type="match status" value="1"/>
</dbReference>
<name>A0A7Z2VKW8_9BACL</name>
<gene>
    <name evidence="2" type="ORF">HH215_18345</name>
</gene>
<dbReference type="AlphaFoldDB" id="A0A7Z2VKW8"/>
<reference evidence="2 3" key="1">
    <citation type="submission" date="2020-04" db="EMBL/GenBank/DDBJ databases">
        <title>Genome sequencing of novel species.</title>
        <authorList>
            <person name="Heo J."/>
            <person name="Kim S.-J."/>
            <person name="Kim J.-S."/>
            <person name="Hong S.-B."/>
            <person name="Kwon S.-W."/>
        </authorList>
    </citation>
    <scope>NUCLEOTIDE SEQUENCE [LARGE SCALE GENOMIC DNA]</scope>
    <source>
        <strain evidence="2 3">MFER-1</strain>
    </source>
</reference>
<dbReference type="GO" id="GO:0004519">
    <property type="term" value="F:endonuclease activity"/>
    <property type="evidence" value="ECO:0007669"/>
    <property type="project" value="UniProtKB-KW"/>
</dbReference>
<dbReference type="PANTHER" id="PTHR34107">
    <property type="entry name" value="SLL0198 PROTEIN-RELATED"/>
    <property type="match status" value="1"/>
</dbReference>
<keyword evidence="2" id="KW-0540">Nuclease</keyword>